<comment type="caution">
    <text evidence="9">The sequence shown here is derived from an EMBL/GenBank/DDBJ whole genome shotgun (WGS) entry which is preliminary data.</text>
</comment>
<dbReference type="EMBL" id="LNQE01000781">
    <property type="protein sequence ID" value="KUG25017.1"/>
    <property type="molecule type" value="Genomic_DNA"/>
</dbReference>
<feature type="transmembrane region" description="Helical" evidence="8">
    <location>
        <begin position="34"/>
        <end position="52"/>
    </location>
</feature>
<feature type="transmembrane region" description="Helical" evidence="8">
    <location>
        <begin position="136"/>
        <end position="153"/>
    </location>
</feature>
<evidence type="ECO:0000256" key="7">
    <source>
        <dbReference type="ARBA" id="ARBA00023136"/>
    </source>
</evidence>
<accession>A0A0W8FW35</accession>
<evidence type="ECO:0000313" key="9">
    <source>
        <dbReference type="EMBL" id="KUG25017.1"/>
    </source>
</evidence>
<dbReference type="AlphaFoldDB" id="A0A0W8FW35"/>
<gene>
    <name evidence="9" type="ORF">ASZ90_005155</name>
</gene>
<sequence>MTALTHILSKVKLQVTDNEHTHSHVEAKPYSNPYYVGFGLGLVLLAAFVIMGRGLGASGAVSSVVTVGVNAVAPEHALSNEYYSAYIGDGSVSPLKDWLVFEVLGVIFGGFLSGMLAGRVKSGVEKGPRVKTKTRFLFAFIGGTLMGFGAKLARGCTSGQALTGGALLGLGSWAFMLAVFAGGYAIAYFMRRQWT</sequence>
<keyword evidence="4" id="KW-0997">Cell inner membrane</keyword>
<keyword evidence="5 8" id="KW-0812">Transmembrane</keyword>
<keyword evidence="6 8" id="KW-1133">Transmembrane helix</keyword>
<evidence type="ECO:0000256" key="1">
    <source>
        <dbReference type="ARBA" id="ARBA00004429"/>
    </source>
</evidence>
<keyword evidence="2" id="KW-0813">Transport</keyword>
<evidence type="ECO:0000256" key="6">
    <source>
        <dbReference type="ARBA" id="ARBA00022989"/>
    </source>
</evidence>
<keyword evidence="3" id="KW-1003">Cell membrane</keyword>
<evidence type="ECO:0000256" key="4">
    <source>
        <dbReference type="ARBA" id="ARBA00022519"/>
    </source>
</evidence>
<organism evidence="9">
    <name type="scientific">hydrocarbon metagenome</name>
    <dbReference type="NCBI Taxonomy" id="938273"/>
    <lineage>
        <taxon>unclassified sequences</taxon>
        <taxon>metagenomes</taxon>
        <taxon>ecological metagenomes</taxon>
    </lineage>
</organism>
<reference evidence="9" key="1">
    <citation type="journal article" date="2015" name="Proc. Natl. Acad. Sci. U.S.A.">
        <title>Networks of energetic and metabolic interactions define dynamics in microbial communities.</title>
        <authorList>
            <person name="Embree M."/>
            <person name="Liu J.K."/>
            <person name="Al-Bassam M.M."/>
            <person name="Zengler K."/>
        </authorList>
    </citation>
    <scope>NUCLEOTIDE SEQUENCE</scope>
</reference>
<evidence type="ECO:0000256" key="3">
    <source>
        <dbReference type="ARBA" id="ARBA00022475"/>
    </source>
</evidence>
<evidence type="ECO:0000256" key="2">
    <source>
        <dbReference type="ARBA" id="ARBA00022448"/>
    </source>
</evidence>
<proteinExistence type="predicted"/>
<name>A0A0W8FW35_9ZZZZ</name>
<dbReference type="Pfam" id="PF04143">
    <property type="entry name" value="Sulf_transp"/>
    <property type="match status" value="1"/>
</dbReference>
<comment type="subcellular location">
    <subcellularLocation>
        <location evidence="1">Cell inner membrane</location>
        <topology evidence="1">Multi-pass membrane protein</topology>
    </subcellularLocation>
</comment>
<protein>
    <submittedName>
        <fullName evidence="9">Putative membrane protein</fullName>
    </submittedName>
</protein>
<evidence type="ECO:0000256" key="5">
    <source>
        <dbReference type="ARBA" id="ARBA00022692"/>
    </source>
</evidence>
<dbReference type="PANTHER" id="PTHR30574">
    <property type="entry name" value="INNER MEMBRANE PROTEIN YEDE"/>
    <property type="match status" value="1"/>
</dbReference>
<keyword evidence="7 8" id="KW-0472">Membrane</keyword>
<dbReference type="PANTHER" id="PTHR30574:SF1">
    <property type="entry name" value="SULPHUR TRANSPORT DOMAIN-CONTAINING PROTEIN"/>
    <property type="match status" value="1"/>
</dbReference>
<dbReference type="GO" id="GO:0005886">
    <property type="term" value="C:plasma membrane"/>
    <property type="evidence" value="ECO:0007669"/>
    <property type="project" value="UniProtKB-SubCell"/>
</dbReference>
<feature type="transmembrane region" description="Helical" evidence="8">
    <location>
        <begin position="98"/>
        <end position="116"/>
    </location>
</feature>
<dbReference type="InterPro" id="IPR007272">
    <property type="entry name" value="Sulf_transp_TsuA/YedE"/>
</dbReference>
<feature type="transmembrane region" description="Helical" evidence="8">
    <location>
        <begin position="165"/>
        <end position="190"/>
    </location>
</feature>
<evidence type="ECO:0000256" key="8">
    <source>
        <dbReference type="SAM" id="Phobius"/>
    </source>
</evidence>